<dbReference type="PANTHER" id="PTHR35687:SF1">
    <property type="entry name" value="OS07G0516700 PROTEIN"/>
    <property type="match status" value="1"/>
</dbReference>
<reference evidence="1 2" key="1">
    <citation type="journal article" date="2014" name="Agronomy (Basel)">
        <title>A Draft Genome Sequence for Ensete ventricosum, the Drought-Tolerant Tree Against Hunger.</title>
        <authorList>
            <person name="Harrison J."/>
            <person name="Moore K.A."/>
            <person name="Paszkiewicz K."/>
            <person name="Jones T."/>
            <person name="Grant M."/>
            <person name="Ambacheew D."/>
            <person name="Muzemil S."/>
            <person name="Studholme D.J."/>
        </authorList>
    </citation>
    <scope>NUCLEOTIDE SEQUENCE [LARGE SCALE GENOMIC DNA]</scope>
</reference>
<gene>
    <name evidence="1" type="ORF">B296_00025880</name>
</gene>
<dbReference type="Proteomes" id="UP000287651">
    <property type="component" value="Unassembled WGS sequence"/>
</dbReference>
<protein>
    <submittedName>
        <fullName evidence="1">Uncharacterized protein</fullName>
    </submittedName>
</protein>
<dbReference type="PANTHER" id="PTHR35687">
    <property type="entry name" value="OS07G0516700 PROTEIN"/>
    <property type="match status" value="1"/>
</dbReference>
<accession>A0A427AL00</accession>
<evidence type="ECO:0000313" key="2">
    <source>
        <dbReference type="Proteomes" id="UP000287651"/>
    </source>
</evidence>
<comment type="caution">
    <text evidence="1">The sequence shown here is derived from an EMBL/GenBank/DDBJ whole genome shotgun (WGS) entry which is preliminary data.</text>
</comment>
<organism evidence="1 2">
    <name type="scientific">Ensete ventricosum</name>
    <name type="common">Abyssinian banana</name>
    <name type="synonym">Musa ensete</name>
    <dbReference type="NCBI Taxonomy" id="4639"/>
    <lineage>
        <taxon>Eukaryota</taxon>
        <taxon>Viridiplantae</taxon>
        <taxon>Streptophyta</taxon>
        <taxon>Embryophyta</taxon>
        <taxon>Tracheophyta</taxon>
        <taxon>Spermatophyta</taxon>
        <taxon>Magnoliopsida</taxon>
        <taxon>Liliopsida</taxon>
        <taxon>Zingiberales</taxon>
        <taxon>Musaceae</taxon>
        <taxon>Ensete</taxon>
    </lineage>
</organism>
<dbReference type="EMBL" id="AMZH03002075">
    <property type="protein sequence ID" value="RRT76856.1"/>
    <property type="molecule type" value="Genomic_DNA"/>
</dbReference>
<name>A0A427AL00_ENSVE</name>
<evidence type="ECO:0000313" key="1">
    <source>
        <dbReference type="EMBL" id="RRT76856.1"/>
    </source>
</evidence>
<proteinExistence type="predicted"/>
<dbReference type="AlphaFoldDB" id="A0A427AL00"/>
<sequence>MNLFRSYSYTRLEKEDPDERQHRRAQFLIYNVLKQVECRRRQSLPRMVISRIKIKVGPRLKKLRRSGVCVRQKFVKQLKHWKQAVALTPVFS</sequence>